<sequence>MHLLVIPHFSRHNKVLPSPVSTTHSNASDFTSDESDSDSNLSLPSDMTPPTGLSQFQSEPVSLASLRSPSPGCSADCFGNNCGARCARRISMFQERFDLFQGYQRLPYSQAIDGPPMGMRRSYTVGPGHEQVNFRKDASARKVSFALKSIFRSRRT</sequence>
<evidence type="ECO:0000313" key="2">
    <source>
        <dbReference type="EMBL" id="KAG2180866.1"/>
    </source>
</evidence>
<name>A0A8H7PVI7_MORIS</name>
<gene>
    <name evidence="2" type="ORF">INT43_008445</name>
</gene>
<evidence type="ECO:0000256" key="1">
    <source>
        <dbReference type="SAM" id="MobiDB-lite"/>
    </source>
</evidence>
<feature type="region of interest" description="Disordered" evidence="1">
    <location>
        <begin position="15"/>
        <end position="58"/>
    </location>
</feature>
<dbReference type="OrthoDB" id="2403059at2759"/>
<evidence type="ECO:0000313" key="3">
    <source>
        <dbReference type="Proteomes" id="UP000654370"/>
    </source>
</evidence>
<dbReference type="EMBL" id="JAEPQZ010000005">
    <property type="protein sequence ID" value="KAG2180866.1"/>
    <property type="molecule type" value="Genomic_DNA"/>
</dbReference>
<dbReference type="Proteomes" id="UP000654370">
    <property type="component" value="Unassembled WGS sequence"/>
</dbReference>
<proteinExistence type="predicted"/>
<reference evidence="2" key="1">
    <citation type="submission" date="2020-12" db="EMBL/GenBank/DDBJ databases">
        <title>Metabolic potential, ecology and presence of endohyphal bacteria is reflected in genomic diversity of Mucoromycotina.</title>
        <authorList>
            <person name="Muszewska A."/>
            <person name="Okrasinska A."/>
            <person name="Steczkiewicz K."/>
            <person name="Drgas O."/>
            <person name="Orlowska M."/>
            <person name="Perlinska-Lenart U."/>
            <person name="Aleksandrzak-Piekarczyk T."/>
            <person name="Szatraj K."/>
            <person name="Zielenkiewicz U."/>
            <person name="Pilsyk S."/>
            <person name="Malc E."/>
            <person name="Mieczkowski P."/>
            <person name="Kruszewska J.S."/>
            <person name="Biernat P."/>
            <person name="Pawlowska J."/>
        </authorList>
    </citation>
    <scope>NUCLEOTIDE SEQUENCE</scope>
    <source>
        <strain evidence="2">WA0000067209</strain>
    </source>
</reference>
<accession>A0A8H7PVI7</accession>
<protein>
    <submittedName>
        <fullName evidence="2">Uncharacterized protein</fullName>
    </submittedName>
</protein>
<dbReference type="AlphaFoldDB" id="A0A8H7PVI7"/>
<comment type="caution">
    <text evidence="2">The sequence shown here is derived from an EMBL/GenBank/DDBJ whole genome shotgun (WGS) entry which is preliminary data.</text>
</comment>
<keyword evidence="3" id="KW-1185">Reference proteome</keyword>
<organism evidence="2 3">
    <name type="scientific">Mortierella isabellina</name>
    <name type="common">Filamentous fungus</name>
    <name type="synonym">Umbelopsis isabellina</name>
    <dbReference type="NCBI Taxonomy" id="91625"/>
    <lineage>
        <taxon>Eukaryota</taxon>
        <taxon>Fungi</taxon>
        <taxon>Fungi incertae sedis</taxon>
        <taxon>Mucoromycota</taxon>
        <taxon>Mucoromycotina</taxon>
        <taxon>Umbelopsidomycetes</taxon>
        <taxon>Umbelopsidales</taxon>
        <taxon>Umbelopsidaceae</taxon>
        <taxon>Umbelopsis</taxon>
    </lineage>
</organism>